<keyword evidence="1" id="KW-0805">Transcription regulation</keyword>
<evidence type="ECO:0000259" key="5">
    <source>
        <dbReference type="PROSITE" id="PS50977"/>
    </source>
</evidence>
<dbReference type="PRINTS" id="PR00455">
    <property type="entry name" value="HTHTETR"/>
</dbReference>
<sequence>MPKIFTQSGREKLRRQLLRNGLALFCENGYMETSVDDIVRSAGVSRGLFYTMFPSKEEFALQALQDRQEILYEMVTYFMAQTNLPVEQRIWNIIEACIRNEKKVFSFLKLKDTYRIAAHVPQERMDIYMEVQEEFFAKIVRLMGKDPARCDPKVVANLATVFFQGISTIKGRPFLHQDVVDETVECFARAFWNYIVTH</sequence>
<dbReference type="Proteomes" id="UP000653127">
    <property type="component" value="Unassembled WGS sequence"/>
</dbReference>
<name>A0A926I4E0_9FIRM</name>
<dbReference type="Pfam" id="PF00440">
    <property type="entry name" value="TetR_N"/>
    <property type="match status" value="1"/>
</dbReference>
<gene>
    <name evidence="6" type="ORF">H8711_05055</name>
</gene>
<keyword evidence="7" id="KW-1185">Reference proteome</keyword>
<keyword evidence="3" id="KW-0804">Transcription</keyword>
<dbReference type="PROSITE" id="PS50977">
    <property type="entry name" value="HTH_TETR_2"/>
    <property type="match status" value="1"/>
</dbReference>
<dbReference type="InterPro" id="IPR009057">
    <property type="entry name" value="Homeodomain-like_sf"/>
</dbReference>
<evidence type="ECO:0000256" key="4">
    <source>
        <dbReference type="PROSITE-ProRule" id="PRU00335"/>
    </source>
</evidence>
<dbReference type="AlphaFoldDB" id="A0A926I4E0"/>
<accession>A0A926I4E0</accession>
<proteinExistence type="predicted"/>
<evidence type="ECO:0000256" key="1">
    <source>
        <dbReference type="ARBA" id="ARBA00023015"/>
    </source>
</evidence>
<evidence type="ECO:0000313" key="6">
    <source>
        <dbReference type="EMBL" id="MBC8546305.1"/>
    </source>
</evidence>
<comment type="caution">
    <text evidence="6">The sequence shown here is derived from an EMBL/GenBank/DDBJ whole genome shotgun (WGS) entry which is preliminary data.</text>
</comment>
<organism evidence="6 7">
    <name type="scientific">Ligaoa zhengdingensis</name>
    <dbReference type="NCBI Taxonomy" id="2763658"/>
    <lineage>
        <taxon>Bacteria</taxon>
        <taxon>Bacillati</taxon>
        <taxon>Bacillota</taxon>
        <taxon>Clostridia</taxon>
        <taxon>Eubacteriales</taxon>
        <taxon>Oscillospiraceae</taxon>
        <taxon>Ligaoa</taxon>
    </lineage>
</organism>
<reference evidence="6" key="1">
    <citation type="submission" date="2020-08" db="EMBL/GenBank/DDBJ databases">
        <title>Genome public.</title>
        <authorList>
            <person name="Liu C."/>
            <person name="Sun Q."/>
        </authorList>
    </citation>
    <scope>NUCLEOTIDE SEQUENCE</scope>
    <source>
        <strain evidence="6">NSJ-31</strain>
    </source>
</reference>
<keyword evidence="2 4" id="KW-0238">DNA-binding</keyword>
<evidence type="ECO:0000256" key="2">
    <source>
        <dbReference type="ARBA" id="ARBA00023125"/>
    </source>
</evidence>
<evidence type="ECO:0000313" key="7">
    <source>
        <dbReference type="Proteomes" id="UP000653127"/>
    </source>
</evidence>
<dbReference type="PANTHER" id="PTHR47506">
    <property type="entry name" value="TRANSCRIPTIONAL REGULATORY PROTEIN"/>
    <property type="match status" value="1"/>
</dbReference>
<protein>
    <submittedName>
        <fullName evidence="6">TetR/AcrR family transcriptional regulator</fullName>
    </submittedName>
</protein>
<dbReference type="GO" id="GO:0003677">
    <property type="term" value="F:DNA binding"/>
    <property type="evidence" value="ECO:0007669"/>
    <property type="project" value="UniProtKB-UniRule"/>
</dbReference>
<dbReference type="EMBL" id="JACRST010000004">
    <property type="protein sequence ID" value="MBC8546305.1"/>
    <property type="molecule type" value="Genomic_DNA"/>
</dbReference>
<dbReference type="InterPro" id="IPR001647">
    <property type="entry name" value="HTH_TetR"/>
</dbReference>
<dbReference type="PANTHER" id="PTHR47506:SF1">
    <property type="entry name" value="HTH-TYPE TRANSCRIPTIONAL REGULATOR YJDC"/>
    <property type="match status" value="1"/>
</dbReference>
<dbReference type="RefSeq" id="WP_249282453.1">
    <property type="nucleotide sequence ID" value="NZ_JACRST010000004.1"/>
</dbReference>
<dbReference type="SUPFAM" id="SSF46689">
    <property type="entry name" value="Homeodomain-like"/>
    <property type="match status" value="1"/>
</dbReference>
<feature type="DNA-binding region" description="H-T-H motif" evidence="4">
    <location>
        <begin position="34"/>
        <end position="53"/>
    </location>
</feature>
<dbReference type="Gene3D" id="1.10.357.10">
    <property type="entry name" value="Tetracycline Repressor, domain 2"/>
    <property type="match status" value="1"/>
</dbReference>
<feature type="domain" description="HTH tetR-type" evidence="5">
    <location>
        <begin position="11"/>
        <end position="71"/>
    </location>
</feature>
<evidence type="ECO:0000256" key="3">
    <source>
        <dbReference type="ARBA" id="ARBA00023163"/>
    </source>
</evidence>